<protein>
    <submittedName>
        <fullName evidence="5">Occludin/ELL domain containing 1</fullName>
    </submittedName>
</protein>
<comment type="similarity">
    <text evidence="1 2">Belongs to the ELL/occludin family.</text>
</comment>
<dbReference type="Ensembl" id="ENSUAMT00000016130.1">
    <property type="protein sequence ID" value="ENSUAMP00000014374.1"/>
    <property type="gene ID" value="ENSUAMG00000011551.1"/>
</dbReference>
<dbReference type="GO" id="GO:0070830">
    <property type="term" value="P:bicellular tight junction assembly"/>
    <property type="evidence" value="ECO:0007669"/>
    <property type="project" value="TreeGrafter"/>
</dbReference>
<name>A0A452R7J0_URSAM</name>
<dbReference type="GO" id="GO:0016324">
    <property type="term" value="C:apical plasma membrane"/>
    <property type="evidence" value="ECO:0007669"/>
    <property type="project" value="TreeGrafter"/>
</dbReference>
<dbReference type="SUPFAM" id="SSF144292">
    <property type="entry name" value="occludin/ELL-like"/>
    <property type="match status" value="1"/>
</dbReference>
<feature type="region of interest" description="Disordered" evidence="3">
    <location>
        <begin position="51"/>
        <end position="77"/>
    </location>
</feature>
<reference evidence="5" key="3">
    <citation type="submission" date="2025-09" db="UniProtKB">
        <authorList>
            <consortium name="Ensembl"/>
        </authorList>
    </citation>
    <scope>IDENTIFICATION</scope>
</reference>
<evidence type="ECO:0000256" key="1">
    <source>
        <dbReference type="ARBA" id="ARBA00009171"/>
    </source>
</evidence>
<dbReference type="InterPro" id="IPR010844">
    <property type="entry name" value="Occludin_ELL"/>
</dbReference>
<dbReference type="Gene3D" id="6.10.140.340">
    <property type="match status" value="1"/>
</dbReference>
<evidence type="ECO:0000313" key="6">
    <source>
        <dbReference type="Proteomes" id="UP000291022"/>
    </source>
</evidence>
<feature type="compositionally biased region" description="Pro residues" evidence="3">
    <location>
        <begin position="61"/>
        <end position="70"/>
    </location>
</feature>
<dbReference type="OMA" id="ARCLYLK"/>
<feature type="compositionally biased region" description="Basic residues" evidence="3">
    <location>
        <begin position="127"/>
        <end position="139"/>
    </location>
</feature>
<reference evidence="5" key="2">
    <citation type="submission" date="2025-08" db="UniProtKB">
        <authorList>
            <consortium name="Ensembl"/>
        </authorList>
    </citation>
    <scope>IDENTIFICATION</scope>
</reference>
<keyword evidence="6" id="KW-1185">Reference proteome</keyword>
<dbReference type="GO" id="GO:0031410">
    <property type="term" value="C:cytoplasmic vesicle"/>
    <property type="evidence" value="ECO:0007669"/>
    <property type="project" value="TreeGrafter"/>
</dbReference>
<proteinExistence type="inferred from homology"/>
<dbReference type="GeneTree" id="ENSGT00940000162475"/>
<feature type="domain" description="OCEL" evidence="4">
    <location>
        <begin position="235"/>
        <end position="345"/>
    </location>
</feature>
<feature type="region of interest" description="Disordered" evidence="3">
    <location>
        <begin position="93"/>
        <end position="184"/>
    </location>
</feature>
<dbReference type="STRING" id="9643.ENSUAMP00000014374"/>
<accession>A0A452R7J0</accession>
<dbReference type="Pfam" id="PF07303">
    <property type="entry name" value="Occludin_ELL"/>
    <property type="match status" value="1"/>
</dbReference>
<reference evidence="6" key="1">
    <citation type="submission" date="2016-06" db="EMBL/GenBank/DDBJ databases">
        <title>De novo assembly and RNA-Seq shows season-dependent expression and editing in black bear kidneys.</title>
        <authorList>
            <person name="Korstanje R."/>
            <person name="Srivastava A."/>
            <person name="Sarsani V.K."/>
            <person name="Sheehan S.M."/>
            <person name="Seger R.L."/>
            <person name="Barter M.E."/>
            <person name="Lindqvist C."/>
            <person name="Brody L.C."/>
            <person name="Mullikin J.C."/>
        </authorList>
    </citation>
    <scope>NUCLEOTIDE SEQUENCE [LARGE SCALE GENOMIC DNA]</scope>
</reference>
<evidence type="ECO:0000259" key="4">
    <source>
        <dbReference type="PROSITE" id="PS51980"/>
    </source>
</evidence>
<dbReference type="Proteomes" id="UP000291022">
    <property type="component" value="Unassembled WGS sequence"/>
</dbReference>
<evidence type="ECO:0000256" key="3">
    <source>
        <dbReference type="SAM" id="MobiDB-lite"/>
    </source>
</evidence>
<dbReference type="PANTHER" id="PTHR23288">
    <property type="entry name" value="OCCLUDIN AND RNA POLYMERASE II ELONGATION FACTOR ELL"/>
    <property type="match status" value="1"/>
</dbReference>
<dbReference type="AlphaFoldDB" id="A0A452R7J0"/>
<dbReference type="PANTHER" id="PTHR23288:SF15">
    <property type="entry name" value="OCCLUDIN_ELL DOMAIN-CONTAINING PROTEIN 1"/>
    <property type="match status" value="1"/>
</dbReference>
<dbReference type="PROSITE" id="PS51980">
    <property type="entry name" value="OCEL"/>
    <property type="match status" value="1"/>
</dbReference>
<dbReference type="InterPro" id="IPR031176">
    <property type="entry name" value="ELL/occludin"/>
</dbReference>
<organism evidence="5 6">
    <name type="scientific">Ursus americanus</name>
    <name type="common">American black bear</name>
    <name type="synonym">Euarctos americanus</name>
    <dbReference type="NCBI Taxonomy" id="9643"/>
    <lineage>
        <taxon>Eukaryota</taxon>
        <taxon>Metazoa</taxon>
        <taxon>Chordata</taxon>
        <taxon>Craniata</taxon>
        <taxon>Vertebrata</taxon>
        <taxon>Euteleostomi</taxon>
        <taxon>Mammalia</taxon>
        <taxon>Eutheria</taxon>
        <taxon>Laurasiatheria</taxon>
        <taxon>Carnivora</taxon>
        <taxon>Caniformia</taxon>
        <taxon>Ursidae</taxon>
        <taxon>Ursus</taxon>
    </lineage>
</organism>
<feature type="compositionally biased region" description="Pro residues" evidence="3">
    <location>
        <begin position="166"/>
        <end position="179"/>
    </location>
</feature>
<gene>
    <name evidence="5" type="primary">OCEL1</name>
</gene>
<dbReference type="GO" id="GO:0005923">
    <property type="term" value="C:bicellular tight junction"/>
    <property type="evidence" value="ECO:0007669"/>
    <property type="project" value="TreeGrafter"/>
</dbReference>
<evidence type="ECO:0000256" key="2">
    <source>
        <dbReference type="PROSITE-ProRule" id="PRU01324"/>
    </source>
</evidence>
<sequence length="352" mass="39538">MEPRIGLPAQQEACFSRSLSLSPCVCSLSRCLCLSLCQINKIFKKTKNTKVDPLPLRLGPAPSPPTPPDLPRPRLALWNDPTSWVQPLKLMHNLDSGTSPAADPGSETRTLGQAARRPPPPRGGHGAPRRTRPPPRGRPSRASLKPMPTRESPQTRGYRGDLQTRPPGPGPPRLVPPGPKNSVPRALCERQAGAHRPRPKKIVFEDELPSRALLSTKKPIEAIPTGHMPRPHPVPDYELKYPQVSSERERSRYAAVFQDQYTEFLELQQEVGSALAKLQQLEALLNSLPRPRSQKEAQFAARVWREFEKKQMDPSFLDKQARCHYLKGKLRHLKMQIQKFNEQGDCEGSVYF</sequence>
<evidence type="ECO:0000313" key="5">
    <source>
        <dbReference type="Ensembl" id="ENSUAMP00000014374.1"/>
    </source>
</evidence>